<dbReference type="EC" id="3.1.4.11" evidence="2"/>
<keyword evidence="2" id="KW-0443">Lipid metabolism</keyword>
<dbReference type="SUPFAM" id="SSF51695">
    <property type="entry name" value="PLC-like phosphodiesterases"/>
    <property type="match status" value="1"/>
</dbReference>
<dbReference type="PANTHER" id="PTHR10336:SF169">
    <property type="entry name" value="PHOSPHOINOSITIDE PHOSPHOLIPASE C"/>
    <property type="match status" value="1"/>
</dbReference>
<dbReference type="InterPro" id="IPR001192">
    <property type="entry name" value="PI-PLC_fam"/>
</dbReference>
<comment type="catalytic activity">
    <reaction evidence="2">
        <text>a 1,2-diacyl-sn-glycero-3-phospho-(1D-myo-inositol-4,5-bisphosphate) + H2O = 1D-myo-inositol 1,4,5-trisphosphate + a 1,2-diacyl-sn-glycerol + H(+)</text>
        <dbReference type="Rhea" id="RHEA:33179"/>
        <dbReference type="ChEBI" id="CHEBI:15377"/>
        <dbReference type="ChEBI" id="CHEBI:15378"/>
        <dbReference type="ChEBI" id="CHEBI:17815"/>
        <dbReference type="ChEBI" id="CHEBI:58456"/>
        <dbReference type="ChEBI" id="CHEBI:203600"/>
        <dbReference type="EC" id="3.1.4.11"/>
    </reaction>
</comment>
<dbReference type="InterPro" id="IPR000008">
    <property type="entry name" value="C2_dom"/>
</dbReference>
<proteinExistence type="predicted"/>
<keyword evidence="2" id="KW-0378">Hydrolase</keyword>
<dbReference type="Pfam" id="PF00388">
    <property type="entry name" value="PI-PLC-X"/>
    <property type="match status" value="1"/>
</dbReference>
<organism evidence="6 7">
    <name type="scientific">Marasmiellus scandens</name>
    <dbReference type="NCBI Taxonomy" id="2682957"/>
    <lineage>
        <taxon>Eukaryota</taxon>
        <taxon>Fungi</taxon>
        <taxon>Dikarya</taxon>
        <taxon>Basidiomycota</taxon>
        <taxon>Agaricomycotina</taxon>
        <taxon>Agaricomycetes</taxon>
        <taxon>Agaricomycetidae</taxon>
        <taxon>Agaricales</taxon>
        <taxon>Marasmiineae</taxon>
        <taxon>Omphalotaceae</taxon>
        <taxon>Marasmiellus</taxon>
    </lineage>
</organism>
<dbReference type="Gene3D" id="2.60.40.150">
    <property type="entry name" value="C2 domain"/>
    <property type="match status" value="1"/>
</dbReference>
<dbReference type="SMART" id="SM00149">
    <property type="entry name" value="PLCYc"/>
    <property type="match status" value="1"/>
</dbReference>
<dbReference type="PROSITE" id="PS50004">
    <property type="entry name" value="C2"/>
    <property type="match status" value="1"/>
</dbReference>
<dbReference type="InterPro" id="IPR017946">
    <property type="entry name" value="PLC-like_Pdiesterase_TIM-brl"/>
</dbReference>
<sequence>MADTLDEEWKDKITDIYHTDWAHNLNPPTNREVRLSNEINEFIDSQGLSADELLTLPAIRSAPVDDSHPLTHYFISSSHNTYLLSRQLVGRASAACYTHVLSRGGRCVEIDAWSSSKGIIVNHGHTFSKGISFHSVCVAIGDAVKEDDWPVFVSLECHVKLKDQKEMVDIMLGAWGDKLVKSQLEGIEDENVSPGDLRGRILLMVEYYPAGKDDDDSNSSSSSSSSSSSEDEADDSIVIVSKKERESISEELAALGFYARSMKPRVGWLLTDLTEPRHILINISESAVLKLLPTSFRDLVSNGYKHLRRIFPKGLRIDSSNMDVLKFWRNGSQVVSLNWQTFDRGMQLNEAMFVGTGGWVLKPRRMLTGEESGVRVRLSGEIIGVSSLPPPKDHENESYSAYVKAELLHAKQDQDWKSKSIKARDVPGQGGDFMWNDKFEWEFEEDDLAFIRIVVKEKEWGKDDELAVFCARLEHLQQGWRFLRMMNLDGKDSGATMLVKFEISKE</sequence>
<keyword evidence="7" id="KW-1185">Reference proteome</keyword>
<dbReference type="InterPro" id="IPR001711">
    <property type="entry name" value="PLipase_C_Pinositol-sp_Y"/>
</dbReference>
<accession>A0ABR1IWR7</accession>
<dbReference type="Pfam" id="PF00168">
    <property type="entry name" value="C2"/>
    <property type="match status" value="1"/>
</dbReference>
<dbReference type="CDD" id="cd00275">
    <property type="entry name" value="C2_PLC_like"/>
    <property type="match status" value="1"/>
</dbReference>
<evidence type="ECO:0000259" key="4">
    <source>
        <dbReference type="PROSITE" id="PS50004"/>
    </source>
</evidence>
<dbReference type="PRINTS" id="PR00390">
    <property type="entry name" value="PHPHLIPASEC"/>
</dbReference>
<feature type="region of interest" description="Disordered" evidence="3">
    <location>
        <begin position="211"/>
        <end position="236"/>
    </location>
</feature>
<dbReference type="EMBL" id="JBANRG010000054">
    <property type="protein sequence ID" value="KAK7443445.1"/>
    <property type="molecule type" value="Genomic_DNA"/>
</dbReference>
<dbReference type="Proteomes" id="UP001498398">
    <property type="component" value="Unassembled WGS sequence"/>
</dbReference>
<dbReference type="PANTHER" id="PTHR10336">
    <property type="entry name" value="PHOSPHOINOSITIDE-SPECIFIC PHOSPHOLIPASE C FAMILY PROTEIN"/>
    <property type="match status" value="1"/>
</dbReference>
<reference evidence="6 7" key="1">
    <citation type="submission" date="2024-01" db="EMBL/GenBank/DDBJ databases">
        <title>A draft genome for the cacao thread blight pathogen Marasmiellus scandens.</title>
        <authorList>
            <person name="Baruah I.K."/>
            <person name="Leung J."/>
            <person name="Bukari Y."/>
            <person name="Amoako-Attah I."/>
            <person name="Meinhardt L.W."/>
            <person name="Bailey B.A."/>
            <person name="Cohen S.P."/>
        </authorList>
    </citation>
    <scope>NUCLEOTIDE SEQUENCE [LARGE SCALE GENOMIC DNA]</scope>
    <source>
        <strain evidence="6 7">GH-19</strain>
    </source>
</reference>
<evidence type="ECO:0000256" key="1">
    <source>
        <dbReference type="ARBA" id="ARBA00023224"/>
    </source>
</evidence>
<evidence type="ECO:0000259" key="5">
    <source>
        <dbReference type="PROSITE" id="PS50008"/>
    </source>
</evidence>
<evidence type="ECO:0000256" key="2">
    <source>
        <dbReference type="RuleBase" id="RU361133"/>
    </source>
</evidence>
<dbReference type="InterPro" id="IPR000909">
    <property type="entry name" value="PLipase_C_PInositol-sp_X_dom"/>
</dbReference>
<comment type="caution">
    <text evidence="6">The sequence shown here is derived from an EMBL/GenBank/DDBJ whole genome shotgun (WGS) entry which is preliminary data.</text>
</comment>
<protein>
    <recommendedName>
        <fullName evidence="2">Phosphoinositide phospholipase C</fullName>
        <ecNumber evidence="2">3.1.4.11</ecNumber>
    </recommendedName>
</protein>
<dbReference type="InterPro" id="IPR035892">
    <property type="entry name" value="C2_domain_sf"/>
</dbReference>
<dbReference type="PROSITE" id="PS50008">
    <property type="entry name" value="PIPLC_Y_DOMAIN"/>
    <property type="match status" value="1"/>
</dbReference>
<dbReference type="Gene3D" id="3.20.20.190">
    <property type="entry name" value="Phosphatidylinositol (PI) phosphodiesterase"/>
    <property type="match status" value="1"/>
</dbReference>
<name>A0ABR1IWR7_9AGAR</name>
<keyword evidence="2" id="KW-0442">Lipid degradation</keyword>
<dbReference type="SMART" id="SM00148">
    <property type="entry name" value="PLCXc"/>
    <property type="match status" value="1"/>
</dbReference>
<feature type="compositionally biased region" description="Low complexity" evidence="3">
    <location>
        <begin position="218"/>
        <end position="228"/>
    </location>
</feature>
<gene>
    <name evidence="6" type="ORF">VKT23_015618</name>
</gene>
<feature type="domain" description="C2" evidence="4">
    <location>
        <begin position="359"/>
        <end position="487"/>
    </location>
</feature>
<evidence type="ECO:0000256" key="3">
    <source>
        <dbReference type="SAM" id="MobiDB-lite"/>
    </source>
</evidence>
<keyword evidence="1" id="KW-0807">Transducer</keyword>
<dbReference type="PROSITE" id="PS50007">
    <property type="entry name" value="PIPLC_X_DOMAIN"/>
    <property type="match status" value="1"/>
</dbReference>
<evidence type="ECO:0000313" key="7">
    <source>
        <dbReference type="Proteomes" id="UP001498398"/>
    </source>
</evidence>
<evidence type="ECO:0000313" key="6">
    <source>
        <dbReference type="EMBL" id="KAK7443445.1"/>
    </source>
</evidence>
<feature type="domain" description="PI-PLC Y-box" evidence="5">
    <location>
        <begin position="252"/>
        <end position="366"/>
    </location>
</feature>
<dbReference type="Pfam" id="PF00387">
    <property type="entry name" value="PI-PLC-Y"/>
    <property type="match status" value="1"/>
</dbReference>
<dbReference type="SUPFAM" id="SSF49562">
    <property type="entry name" value="C2 domain (Calcium/lipid-binding domain, CaLB)"/>
    <property type="match status" value="1"/>
</dbReference>